<dbReference type="EMBL" id="BK015493">
    <property type="protein sequence ID" value="DAE09778.1"/>
    <property type="molecule type" value="Genomic_DNA"/>
</dbReference>
<evidence type="ECO:0000313" key="1">
    <source>
        <dbReference type="EMBL" id="DAE09778.1"/>
    </source>
</evidence>
<sequence>MTLASISEVSLTWAMMANWYGAQVVYFAI</sequence>
<organism evidence="1">
    <name type="scientific">Myoviridae sp. ctHfT6</name>
    <dbReference type="NCBI Taxonomy" id="2825077"/>
    <lineage>
        <taxon>Viruses</taxon>
        <taxon>Duplodnaviria</taxon>
        <taxon>Heunggongvirae</taxon>
        <taxon>Uroviricota</taxon>
        <taxon>Caudoviricetes</taxon>
    </lineage>
</organism>
<accession>A0A8S5PSB8</accession>
<proteinExistence type="predicted"/>
<protein>
    <submittedName>
        <fullName evidence="1">Uncharacterized protein</fullName>
    </submittedName>
</protein>
<name>A0A8S5PSB8_9CAUD</name>
<reference evidence="1" key="1">
    <citation type="journal article" date="2021" name="Proc. Natl. Acad. Sci. U.S.A.">
        <title>A Catalog of Tens of Thousands of Viruses from Human Metagenomes Reveals Hidden Associations with Chronic Diseases.</title>
        <authorList>
            <person name="Tisza M.J."/>
            <person name="Buck C.B."/>
        </authorList>
    </citation>
    <scope>NUCLEOTIDE SEQUENCE</scope>
    <source>
        <strain evidence="1">CtHfT6</strain>
    </source>
</reference>